<evidence type="ECO:0000313" key="2">
    <source>
        <dbReference type="EMBL" id="DAD20675.1"/>
    </source>
</evidence>
<proteinExistence type="predicted"/>
<keyword evidence="1" id="KW-0812">Transmembrane</keyword>
<keyword evidence="1" id="KW-1133">Transmembrane helix</keyword>
<feature type="transmembrane region" description="Helical" evidence="1">
    <location>
        <begin position="31"/>
        <end position="54"/>
    </location>
</feature>
<reference evidence="2 3" key="1">
    <citation type="journal article" date="2020" name="Mol. Biol. Evol.">
        <title>Distinct Expression and Methylation Patterns for Genes with Different Fates following a Single Whole-Genome Duplication in Flowering Plants.</title>
        <authorList>
            <person name="Shi T."/>
            <person name="Rahmani R.S."/>
            <person name="Gugger P.F."/>
            <person name="Wang M."/>
            <person name="Li H."/>
            <person name="Zhang Y."/>
            <person name="Li Z."/>
            <person name="Wang Q."/>
            <person name="Van de Peer Y."/>
            <person name="Marchal K."/>
            <person name="Chen J."/>
        </authorList>
    </citation>
    <scope>NUCLEOTIDE SEQUENCE [LARGE SCALE GENOMIC DNA]</scope>
    <source>
        <tissue evidence="2">Leaf</tissue>
    </source>
</reference>
<sequence length="59" mass="6445">MIGGMVETRLAMGLLVVWLQGLDVQVSVALVYYSLLLAYIEVVSDLLIASLFPLSISFL</sequence>
<keyword evidence="1" id="KW-0472">Membrane</keyword>
<gene>
    <name evidence="2" type="ORF">HUJ06_022138</name>
</gene>
<name>A0A822XPL1_NELNU</name>
<protein>
    <submittedName>
        <fullName evidence="2">Uncharacterized protein</fullName>
    </submittedName>
</protein>
<evidence type="ECO:0000256" key="1">
    <source>
        <dbReference type="SAM" id="Phobius"/>
    </source>
</evidence>
<accession>A0A822XPL1</accession>
<organism evidence="2 3">
    <name type="scientific">Nelumbo nucifera</name>
    <name type="common">Sacred lotus</name>
    <dbReference type="NCBI Taxonomy" id="4432"/>
    <lineage>
        <taxon>Eukaryota</taxon>
        <taxon>Viridiplantae</taxon>
        <taxon>Streptophyta</taxon>
        <taxon>Embryophyta</taxon>
        <taxon>Tracheophyta</taxon>
        <taxon>Spermatophyta</taxon>
        <taxon>Magnoliopsida</taxon>
        <taxon>Proteales</taxon>
        <taxon>Nelumbonaceae</taxon>
        <taxon>Nelumbo</taxon>
    </lineage>
</organism>
<dbReference type="AlphaFoldDB" id="A0A822XPL1"/>
<comment type="caution">
    <text evidence="2">The sequence shown here is derived from an EMBL/GenBank/DDBJ whole genome shotgun (WGS) entry which is preliminary data.</text>
</comment>
<evidence type="ECO:0000313" key="3">
    <source>
        <dbReference type="Proteomes" id="UP000607653"/>
    </source>
</evidence>
<dbReference type="EMBL" id="DUZY01000001">
    <property type="protein sequence ID" value="DAD20675.1"/>
    <property type="molecule type" value="Genomic_DNA"/>
</dbReference>
<keyword evidence="3" id="KW-1185">Reference proteome</keyword>
<dbReference type="Proteomes" id="UP000607653">
    <property type="component" value="Unassembled WGS sequence"/>
</dbReference>